<evidence type="ECO:0000256" key="1">
    <source>
        <dbReference type="ARBA" id="ARBA00022741"/>
    </source>
</evidence>
<reference evidence="4 5" key="1">
    <citation type="submission" date="2023-12" db="EMBL/GenBank/DDBJ databases">
        <title>Genomic sequences of Capnocytophaga and Parvimonas strains.</title>
        <authorList>
            <person name="Watt R.M."/>
            <person name="Wang M."/>
            <person name="Yang T."/>
            <person name="Tong W.M."/>
        </authorList>
    </citation>
    <scope>NUCLEOTIDE SEQUENCE [LARGE SCALE GENOMIC DNA]</scope>
    <source>
        <strain evidence="4 5">CCUG 13096</strain>
    </source>
</reference>
<dbReference type="Pfam" id="PF13538">
    <property type="entry name" value="UvrD_C_2"/>
    <property type="match status" value="1"/>
</dbReference>
<dbReference type="SUPFAM" id="SSF52540">
    <property type="entry name" value="P-loop containing nucleoside triphosphate hydrolases"/>
    <property type="match status" value="1"/>
</dbReference>
<name>A0ABU5Z818_9FLAO</name>
<evidence type="ECO:0000313" key="5">
    <source>
        <dbReference type="Proteomes" id="UP001311730"/>
    </source>
</evidence>
<gene>
    <name evidence="4" type="ORF">VJJ08_07340</name>
</gene>
<dbReference type="CDD" id="cd18809">
    <property type="entry name" value="SF1_C_RecD"/>
    <property type="match status" value="1"/>
</dbReference>
<evidence type="ECO:0000313" key="4">
    <source>
        <dbReference type="EMBL" id="MEB3075110.1"/>
    </source>
</evidence>
<dbReference type="Pfam" id="PF13245">
    <property type="entry name" value="AAA_19"/>
    <property type="match status" value="1"/>
</dbReference>
<proteinExistence type="predicted"/>
<dbReference type="Gene3D" id="3.40.50.300">
    <property type="entry name" value="P-loop containing nucleotide triphosphate hydrolases"/>
    <property type="match status" value="3"/>
</dbReference>
<dbReference type="InterPro" id="IPR050534">
    <property type="entry name" value="Coronavir_polyprotein_1ab"/>
</dbReference>
<feature type="domain" description="UvrD-like helicase C-terminal" evidence="3">
    <location>
        <begin position="406"/>
        <end position="456"/>
    </location>
</feature>
<evidence type="ECO:0000259" key="3">
    <source>
        <dbReference type="Pfam" id="PF13538"/>
    </source>
</evidence>
<comment type="caution">
    <text evidence="4">The sequence shown here is derived from an EMBL/GenBank/DDBJ whole genome shotgun (WGS) entry which is preliminary data.</text>
</comment>
<evidence type="ECO:0000256" key="2">
    <source>
        <dbReference type="ARBA" id="ARBA00022840"/>
    </source>
</evidence>
<dbReference type="Proteomes" id="UP001311730">
    <property type="component" value="Unassembled WGS sequence"/>
</dbReference>
<dbReference type="PANTHER" id="PTHR43788:SF6">
    <property type="entry name" value="DNA HELICASE B"/>
    <property type="match status" value="1"/>
</dbReference>
<dbReference type="Gene3D" id="2.30.30.940">
    <property type="match status" value="1"/>
</dbReference>
<keyword evidence="1" id="KW-0547">Nucleotide-binding</keyword>
<keyword evidence="5" id="KW-1185">Reference proteome</keyword>
<accession>A0ABU5Z818</accession>
<sequence>MDIEDIYELLLEYFGWEPTESQESVLEELAGFLADDNEQSLFLLKGFAGTGKTTLVNTLVRTLKALSQKVVLLAPTGRAAKVMTTYTGQRAFTIHKHIYQAIDENGMFSFSLKDNKASDTLFVVDEASMIGEESVFGKGSLLSDLMEFVYVGDLCRLLIIGDTAQLPPIHTPLSPALDSDRLSFVYHKEVIEGVLTDVVRQGRKSGILYNATRLRKRIETFKDNFRIRIDPFKDIVLLENASEVQDALLEAYEESGVEETCFIVRANKRAVEYNQQIRQVAFDYDAPLCVGDQLMVVKNNYLWAADTAGFIANGDTLEVLEIQSVEVLYGATFAHVLIRLLDYPHIEPFETILLMDTLTSPNPSQTYEEQNELYRAILQEYNKQTGFIAPLNIRTHPYYNALQVKYAYAVTCHKSQGGQWEKVFVEKPFLPEGQSVAYFRWLYTAITRAKKKLYLINFAAEDIISN</sequence>
<dbReference type="CDD" id="cd17933">
    <property type="entry name" value="DEXSc_RecD-like"/>
    <property type="match status" value="1"/>
</dbReference>
<organism evidence="4 5">
    <name type="scientific">Capnocytophaga gingivalis</name>
    <dbReference type="NCBI Taxonomy" id="1017"/>
    <lineage>
        <taxon>Bacteria</taxon>
        <taxon>Pseudomonadati</taxon>
        <taxon>Bacteroidota</taxon>
        <taxon>Flavobacteriia</taxon>
        <taxon>Flavobacteriales</taxon>
        <taxon>Flavobacteriaceae</taxon>
        <taxon>Capnocytophaga</taxon>
    </lineage>
</organism>
<dbReference type="EMBL" id="JAYKBW010000007">
    <property type="protein sequence ID" value="MEB3075110.1"/>
    <property type="molecule type" value="Genomic_DNA"/>
</dbReference>
<protein>
    <submittedName>
        <fullName evidence="4">AAA family ATPase</fullName>
    </submittedName>
</protein>
<keyword evidence="2" id="KW-0067">ATP-binding</keyword>
<dbReference type="InterPro" id="IPR027785">
    <property type="entry name" value="UvrD-like_helicase_C"/>
</dbReference>
<dbReference type="PANTHER" id="PTHR43788">
    <property type="entry name" value="DNA2/NAM7 HELICASE FAMILY MEMBER"/>
    <property type="match status" value="1"/>
</dbReference>
<dbReference type="RefSeq" id="WP_323983382.1">
    <property type="nucleotide sequence ID" value="NZ_JAYKBW010000007.1"/>
</dbReference>
<dbReference type="InterPro" id="IPR027417">
    <property type="entry name" value="P-loop_NTPase"/>
</dbReference>